<name>A0A7R9E950_9NEOP</name>
<protein>
    <submittedName>
        <fullName evidence="1">Uncharacterized protein</fullName>
    </submittedName>
</protein>
<accession>A0A7R9E950</accession>
<dbReference type="AlphaFoldDB" id="A0A7R9E950"/>
<gene>
    <name evidence="1" type="ORF">TMSB3V08_LOCUS6492</name>
</gene>
<dbReference type="EMBL" id="OB794185">
    <property type="protein sequence ID" value="CAD7429716.1"/>
    <property type="molecule type" value="Genomic_DNA"/>
</dbReference>
<evidence type="ECO:0000313" key="1">
    <source>
        <dbReference type="EMBL" id="CAD7429716.1"/>
    </source>
</evidence>
<reference evidence="1" key="1">
    <citation type="submission" date="2020-11" db="EMBL/GenBank/DDBJ databases">
        <authorList>
            <person name="Tran Van P."/>
        </authorList>
    </citation>
    <scope>NUCLEOTIDE SEQUENCE</scope>
</reference>
<sequence length="367" mass="41540">MSSVAGLVAVKDRSSNLGREMQQTACNVYSYPQPQPLHANVLYRRTPFKWGTFTPEPPHLDPTGIRTKFFKTVRSPHEVRRTLHQWSRRQNVKLVSTDLTGRLGLLYRPGVLRPAMIIMSKCHVHNGRLDCCKLCNAMQRLLLAIASFQIPQPSATLEGAVILQTIQYKIKLLVKNDPQHGKNPGYSRVVENLRVDANVPGGTTLVYACEIIKTLCPTTTCIALYSSDQRETSPEYVWEIINTLRPTTTCIMLYSSDQRETSREYVWEIINTSPTTTCIMLYSSDQRETSREYVWEIINTLCPTATCIALYSSDQRETSREYVWEIINTSPTTTCIALYSSYREGGGDASVFAWMEEGILLGISIFS</sequence>
<proteinExistence type="predicted"/>
<organism evidence="1">
    <name type="scientific">Timema monikensis</name>
    <dbReference type="NCBI Taxonomy" id="170555"/>
    <lineage>
        <taxon>Eukaryota</taxon>
        <taxon>Metazoa</taxon>
        <taxon>Ecdysozoa</taxon>
        <taxon>Arthropoda</taxon>
        <taxon>Hexapoda</taxon>
        <taxon>Insecta</taxon>
        <taxon>Pterygota</taxon>
        <taxon>Neoptera</taxon>
        <taxon>Polyneoptera</taxon>
        <taxon>Phasmatodea</taxon>
        <taxon>Timematodea</taxon>
        <taxon>Timematoidea</taxon>
        <taxon>Timematidae</taxon>
        <taxon>Timema</taxon>
    </lineage>
</organism>